<dbReference type="InterPro" id="IPR008628">
    <property type="entry name" value="GPP34-like"/>
</dbReference>
<dbReference type="Proteomes" id="UP000318380">
    <property type="component" value="Unassembled WGS sequence"/>
</dbReference>
<protein>
    <submittedName>
        <fullName evidence="5">Golgi phosphoprotein 3 GPP34</fullName>
    </submittedName>
</protein>
<dbReference type="RefSeq" id="WP_145808205.1">
    <property type="nucleotide sequence ID" value="NZ_VIVK01000001.1"/>
</dbReference>
<organism evidence="5 6">
    <name type="scientific">Kribbella amoyensis</name>
    <dbReference type="NCBI Taxonomy" id="996641"/>
    <lineage>
        <taxon>Bacteria</taxon>
        <taxon>Bacillati</taxon>
        <taxon>Actinomycetota</taxon>
        <taxon>Actinomycetes</taxon>
        <taxon>Propionibacteriales</taxon>
        <taxon>Kribbellaceae</taxon>
        <taxon>Kribbella</taxon>
    </lineage>
</organism>
<evidence type="ECO:0000256" key="2">
    <source>
        <dbReference type="ARBA" id="ARBA00023034"/>
    </source>
</evidence>
<comment type="subcellular location">
    <subcellularLocation>
        <location evidence="1">Golgi apparatus membrane</location>
        <topology evidence="1">Peripheral membrane protein</topology>
        <orientation evidence="1">Cytoplasmic side</orientation>
    </subcellularLocation>
</comment>
<dbReference type="GO" id="GO:0012505">
    <property type="term" value="C:endomembrane system"/>
    <property type="evidence" value="ECO:0007669"/>
    <property type="project" value="UniProtKB-ARBA"/>
</dbReference>
<gene>
    <name evidence="5" type="ORF">FB561_3675</name>
</gene>
<name>A0A561BUT1_9ACTN</name>
<sequence length="225" mass="24076">MTKPENPTLAEDLLLLLFQPRSGTIAGENTLFYVLGGAVLADLAMHGYVTMNEPGGKLETFGDQVPADPSLRSAWDTIDERPRRVQTVLATIGPVLRGPLLQRLIDRGDLDQVERKSLLVFTRKVLTEGTTGRREELLAAVRGTLVDGVEPTARVAALAALISGSGTLPQFHPDIPWNSAVISRAMELEQGNWGARAAAEAVTRTMTAVVVNSAVIATTVPTNNA</sequence>
<dbReference type="Pfam" id="PF05719">
    <property type="entry name" value="GPP34"/>
    <property type="match status" value="1"/>
</dbReference>
<dbReference type="AlphaFoldDB" id="A0A561BUT1"/>
<evidence type="ECO:0000256" key="3">
    <source>
        <dbReference type="ARBA" id="ARBA00023121"/>
    </source>
</evidence>
<keyword evidence="4" id="KW-0472">Membrane</keyword>
<dbReference type="OrthoDB" id="4321663at2"/>
<evidence type="ECO:0000313" key="5">
    <source>
        <dbReference type="EMBL" id="TWD82542.1"/>
    </source>
</evidence>
<dbReference type="InterPro" id="IPR038261">
    <property type="entry name" value="GPP34-like_sf"/>
</dbReference>
<accession>A0A561BUT1</accession>
<keyword evidence="2" id="KW-0333">Golgi apparatus</keyword>
<proteinExistence type="predicted"/>
<evidence type="ECO:0000256" key="4">
    <source>
        <dbReference type="ARBA" id="ARBA00023136"/>
    </source>
</evidence>
<dbReference type="GO" id="GO:0070273">
    <property type="term" value="F:phosphatidylinositol-4-phosphate binding"/>
    <property type="evidence" value="ECO:0007669"/>
    <property type="project" value="InterPro"/>
</dbReference>
<evidence type="ECO:0000256" key="1">
    <source>
        <dbReference type="ARBA" id="ARBA00004255"/>
    </source>
</evidence>
<keyword evidence="6" id="KW-1185">Reference proteome</keyword>
<keyword evidence="3" id="KW-0446">Lipid-binding</keyword>
<evidence type="ECO:0000313" key="6">
    <source>
        <dbReference type="Proteomes" id="UP000318380"/>
    </source>
</evidence>
<dbReference type="GO" id="GO:0005737">
    <property type="term" value="C:cytoplasm"/>
    <property type="evidence" value="ECO:0007669"/>
    <property type="project" value="UniProtKB-ARBA"/>
</dbReference>
<dbReference type="Gene3D" id="1.10.3630.10">
    <property type="entry name" value="yeast vps74-n-term truncation variant domain like"/>
    <property type="match status" value="1"/>
</dbReference>
<reference evidence="5 6" key="1">
    <citation type="submission" date="2019-06" db="EMBL/GenBank/DDBJ databases">
        <title>Sequencing the genomes of 1000 actinobacteria strains.</title>
        <authorList>
            <person name="Klenk H.-P."/>
        </authorList>
    </citation>
    <scope>NUCLEOTIDE SEQUENCE [LARGE SCALE GENOMIC DNA]</scope>
    <source>
        <strain evidence="5 6">DSM 24683</strain>
    </source>
</reference>
<dbReference type="EMBL" id="VIVK01000001">
    <property type="protein sequence ID" value="TWD82542.1"/>
    <property type="molecule type" value="Genomic_DNA"/>
</dbReference>
<comment type="caution">
    <text evidence="5">The sequence shown here is derived from an EMBL/GenBank/DDBJ whole genome shotgun (WGS) entry which is preliminary data.</text>
</comment>